<feature type="domain" description="Amino acid permease/ SLC12A" evidence="9">
    <location>
        <begin position="67"/>
        <end position="516"/>
    </location>
</feature>
<dbReference type="PIRSF" id="PIRSF006060">
    <property type="entry name" value="AA_transporter"/>
    <property type="match status" value="1"/>
</dbReference>
<evidence type="ECO:0000256" key="2">
    <source>
        <dbReference type="ARBA" id="ARBA00022448"/>
    </source>
</evidence>
<dbReference type="InterPro" id="IPR004841">
    <property type="entry name" value="AA-permease/SLC12A_dom"/>
</dbReference>
<dbReference type="PROSITE" id="PS00218">
    <property type="entry name" value="AMINO_ACID_PERMEASE_1"/>
    <property type="match status" value="1"/>
</dbReference>
<dbReference type="eggNOG" id="KOG1286">
    <property type="taxonomic scope" value="Eukaryota"/>
</dbReference>
<evidence type="ECO:0000256" key="4">
    <source>
        <dbReference type="ARBA" id="ARBA00022970"/>
    </source>
</evidence>
<evidence type="ECO:0000256" key="3">
    <source>
        <dbReference type="ARBA" id="ARBA00022692"/>
    </source>
</evidence>
<dbReference type="Pfam" id="PF00324">
    <property type="entry name" value="AA_permease"/>
    <property type="match status" value="1"/>
</dbReference>
<dbReference type="InParanoid" id="E4ZZM9"/>
<feature type="transmembrane region" description="Helical" evidence="8">
    <location>
        <begin position="178"/>
        <end position="200"/>
    </location>
</feature>
<evidence type="ECO:0000256" key="7">
    <source>
        <dbReference type="SAM" id="MobiDB-lite"/>
    </source>
</evidence>
<organism evidence="11">
    <name type="scientific">Leptosphaeria maculans (strain JN3 / isolate v23.1.3 / race Av1-4-5-6-7-8)</name>
    <name type="common">Blackleg fungus</name>
    <name type="synonym">Phoma lingam</name>
    <dbReference type="NCBI Taxonomy" id="985895"/>
    <lineage>
        <taxon>Eukaryota</taxon>
        <taxon>Fungi</taxon>
        <taxon>Dikarya</taxon>
        <taxon>Ascomycota</taxon>
        <taxon>Pezizomycotina</taxon>
        <taxon>Dothideomycetes</taxon>
        <taxon>Pleosporomycetidae</taxon>
        <taxon>Pleosporales</taxon>
        <taxon>Pleosporineae</taxon>
        <taxon>Leptosphaeriaceae</taxon>
        <taxon>Plenodomus</taxon>
        <taxon>Plenodomus lingam/Leptosphaeria maculans species complex</taxon>
    </lineage>
</organism>
<feature type="transmembrane region" description="Helical" evidence="8">
    <location>
        <begin position="346"/>
        <end position="364"/>
    </location>
</feature>
<keyword evidence="6 8" id="KW-0472">Membrane</keyword>
<dbReference type="GO" id="GO:0016020">
    <property type="term" value="C:membrane"/>
    <property type="evidence" value="ECO:0007669"/>
    <property type="project" value="UniProtKB-SubCell"/>
</dbReference>
<feature type="transmembrane region" description="Helical" evidence="8">
    <location>
        <begin position="408"/>
        <end position="432"/>
    </location>
</feature>
<feature type="transmembrane region" description="Helical" evidence="8">
    <location>
        <begin position="254"/>
        <end position="275"/>
    </location>
</feature>
<evidence type="ECO:0000259" key="9">
    <source>
        <dbReference type="Pfam" id="PF00324"/>
    </source>
</evidence>
<evidence type="ECO:0000313" key="11">
    <source>
        <dbReference type="Proteomes" id="UP000002668"/>
    </source>
</evidence>
<feature type="transmembrane region" description="Helical" evidence="8">
    <location>
        <begin position="384"/>
        <end position="402"/>
    </location>
</feature>
<feature type="transmembrane region" description="Helical" evidence="8">
    <location>
        <begin position="491"/>
        <end position="511"/>
    </location>
</feature>
<feature type="region of interest" description="Disordered" evidence="7">
    <location>
        <begin position="1"/>
        <end position="31"/>
    </location>
</feature>
<keyword evidence="4" id="KW-0029">Amino-acid transport</keyword>
<evidence type="ECO:0000256" key="1">
    <source>
        <dbReference type="ARBA" id="ARBA00004141"/>
    </source>
</evidence>
<comment type="subcellular location">
    <subcellularLocation>
        <location evidence="1">Membrane</location>
        <topology evidence="1">Multi-pass membrane protein</topology>
    </subcellularLocation>
</comment>
<dbReference type="AlphaFoldDB" id="E4ZZM9"/>
<dbReference type="Proteomes" id="UP000002668">
    <property type="component" value="Genome"/>
</dbReference>
<dbReference type="FunFam" id="1.20.1740.10:FF:000017">
    <property type="entry name" value="Amino acid permease"/>
    <property type="match status" value="1"/>
</dbReference>
<evidence type="ECO:0000256" key="5">
    <source>
        <dbReference type="ARBA" id="ARBA00022989"/>
    </source>
</evidence>
<dbReference type="PANTHER" id="PTHR43341">
    <property type="entry name" value="AMINO ACID PERMEASE"/>
    <property type="match status" value="1"/>
</dbReference>
<keyword evidence="11" id="KW-1185">Reference proteome</keyword>
<dbReference type="InterPro" id="IPR004840">
    <property type="entry name" value="Amino_acid_permease_CS"/>
</dbReference>
<sequence length="557" mass="61797">MDHEKALPPDEKTSIPHPSVESAEQQDGEWRENEDFMTRNGLNLKSFQRRPRGGPLIVLDKSMKTRHLHMIAIGGSIGAGFFVGSGGALNKGGPASVLIDFSLMGIMIFNVIYALGELAIMYPVSGGFYTYSTRFIDPSWGFAMGWNYVFQWAIVLPLELNVAALTVQYWDGAKGTSIAVWMTIFWVFIIFINVFGTLGYAEEEFWSSCLKLGATVVFMIIALVCVLGGGPSGGKYDEYYGARNWYDPGAFNNGFKGFCTVFVTAAFAFSGTELVGLAAAETKNPLKSLPGAVRQVFWRITLFYILGLTFVGLLVRSDDPRLLGAEGDGANTSPFVIAGKDAGLRGFYSFMNVVFMVSVVSIGVSDQGYAPKIFTYMDRSGRPLFSVMFILGWGALCYMNLASTGVVIFNWFVSLSGLAALFTWGSICLAHIRFRKAWAYHGHTLDEIPFKAAGGVYGSWIGLTIIFIVLCAQFYTAISPIGKRLGTASDFFQAYLAVFVVSAFWIAGYFWKRTGWLRTAQMDVDTGRRELDWDLINRDREEMKTWPAWKRLCARIF</sequence>
<name>E4ZZM9_LEPMJ</name>
<accession>E4ZZM9</accession>
<dbReference type="GO" id="GO:0015171">
    <property type="term" value="F:amino acid transmembrane transporter activity"/>
    <property type="evidence" value="ECO:0007669"/>
    <property type="project" value="TreeGrafter"/>
</dbReference>
<feature type="transmembrane region" description="Helical" evidence="8">
    <location>
        <begin position="101"/>
        <end position="120"/>
    </location>
</feature>
<protein>
    <submittedName>
        <fullName evidence="10">Similar to amino acid permease (Gap1)</fullName>
    </submittedName>
</protein>
<dbReference type="InterPro" id="IPR050524">
    <property type="entry name" value="APC_YAT"/>
</dbReference>
<feature type="transmembrane region" description="Helical" evidence="8">
    <location>
        <begin position="212"/>
        <end position="234"/>
    </location>
</feature>
<gene>
    <name evidence="10" type="ORF">LEMA_P102760.1</name>
</gene>
<keyword evidence="5 8" id="KW-1133">Transmembrane helix</keyword>
<feature type="compositionally biased region" description="Basic and acidic residues" evidence="7">
    <location>
        <begin position="1"/>
        <end position="14"/>
    </location>
</feature>
<evidence type="ECO:0000256" key="6">
    <source>
        <dbReference type="ARBA" id="ARBA00023136"/>
    </source>
</evidence>
<reference evidence="11" key="1">
    <citation type="journal article" date="2011" name="Nat. Commun.">
        <title>Effector diversification within compartments of the Leptosphaeria maculans genome affected by Repeat-Induced Point mutations.</title>
        <authorList>
            <person name="Rouxel T."/>
            <person name="Grandaubert J."/>
            <person name="Hane J.K."/>
            <person name="Hoede C."/>
            <person name="van de Wouw A.P."/>
            <person name="Couloux A."/>
            <person name="Dominguez V."/>
            <person name="Anthouard V."/>
            <person name="Bally P."/>
            <person name="Bourras S."/>
            <person name="Cozijnsen A.J."/>
            <person name="Ciuffetti L.M."/>
            <person name="Degrave A."/>
            <person name="Dilmaghani A."/>
            <person name="Duret L."/>
            <person name="Fudal I."/>
            <person name="Goodwin S.B."/>
            <person name="Gout L."/>
            <person name="Glaser N."/>
            <person name="Linglin J."/>
            <person name="Kema G.H.J."/>
            <person name="Lapalu N."/>
            <person name="Lawrence C.B."/>
            <person name="May K."/>
            <person name="Meyer M."/>
            <person name="Ollivier B."/>
            <person name="Poulain J."/>
            <person name="Schoch C.L."/>
            <person name="Simon A."/>
            <person name="Spatafora J.W."/>
            <person name="Stachowiak A."/>
            <person name="Turgeon B.G."/>
            <person name="Tyler B.M."/>
            <person name="Vincent D."/>
            <person name="Weissenbach J."/>
            <person name="Amselem J."/>
            <person name="Quesneville H."/>
            <person name="Oliver R.P."/>
            <person name="Wincker P."/>
            <person name="Balesdent M.-H."/>
            <person name="Howlett B.J."/>
        </authorList>
    </citation>
    <scope>NUCLEOTIDE SEQUENCE [LARGE SCALE GENOMIC DNA]</scope>
    <source>
        <strain evidence="11">JN3 / isolate v23.1.3 / race Av1-4-5-6-7-8</strain>
    </source>
</reference>
<evidence type="ECO:0000256" key="8">
    <source>
        <dbReference type="SAM" id="Phobius"/>
    </source>
</evidence>
<dbReference type="PANTHER" id="PTHR43341:SF12">
    <property type="entry name" value="AMINO ACID TRANSPORTER (EUROFUNG)"/>
    <property type="match status" value="1"/>
</dbReference>
<keyword evidence="3 8" id="KW-0812">Transmembrane</keyword>
<evidence type="ECO:0000313" key="10">
    <source>
        <dbReference type="EMBL" id="CBX97145.1"/>
    </source>
</evidence>
<feature type="transmembrane region" description="Helical" evidence="8">
    <location>
        <begin position="140"/>
        <end position="158"/>
    </location>
</feature>
<proteinExistence type="predicted"/>
<keyword evidence="2" id="KW-0813">Transport</keyword>
<dbReference type="HOGENOM" id="CLU_007946_12_0_1"/>
<feature type="transmembrane region" description="Helical" evidence="8">
    <location>
        <begin position="68"/>
        <end position="89"/>
    </location>
</feature>
<feature type="transmembrane region" description="Helical" evidence="8">
    <location>
        <begin position="296"/>
        <end position="315"/>
    </location>
</feature>
<dbReference type="VEuPathDB" id="FungiDB:LEMA_P102760.1"/>
<dbReference type="Gene3D" id="1.20.1740.10">
    <property type="entry name" value="Amino acid/polyamine transporter I"/>
    <property type="match status" value="1"/>
</dbReference>
<feature type="transmembrane region" description="Helical" evidence="8">
    <location>
        <begin position="452"/>
        <end position="475"/>
    </location>
</feature>
<dbReference type="STRING" id="985895.E4ZZM9"/>
<dbReference type="OMA" id="WKREGWR"/>
<dbReference type="EMBL" id="FP929130">
    <property type="protein sequence ID" value="CBX97145.1"/>
    <property type="molecule type" value="Genomic_DNA"/>
</dbReference>
<dbReference type="OrthoDB" id="3900342at2759"/>